<evidence type="ECO:0000313" key="2">
    <source>
        <dbReference type="Proteomes" id="UP000270094"/>
    </source>
</evidence>
<protein>
    <submittedName>
        <fullName evidence="1">Uncharacterized protein</fullName>
    </submittedName>
</protein>
<organism evidence="1 2">
    <name type="scientific">Strongylus vulgaris</name>
    <name type="common">Blood worm</name>
    <dbReference type="NCBI Taxonomy" id="40348"/>
    <lineage>
        <taxon>Eukaryota</taxon>
        <taxon>Metazoa</taxon>
        <taxon>Ecdysozoa</taxon>
        <taxon>Nematoda</taxon>
        <taxon>Chromadorea</taxon>
        <taxon>Rhabditida</taxon>
        <taxon>Rhabditina</taxon>
        <taxon>Rhabditomorpha</taxon>
        <taxon>Strongyloidea</taxon>
        <taxon>Strongylidae</taxon>
        <taxon>Strongylus</taxon>
    </lineage>
</organism>
<accession>A0A3P7JEI4</accession>
<gene>
    <name evidence="1" type="ORF">SVUK_LOCUS9465</name>
</gene>
<sequence>MKVAPELLLGSLIDSELLLNPYSGIEIQLEKKASYMQSRVDKLHQYNEQANTGVTLTKVQDEARSKLDEVIRHQEYVKHLINMVHRDHLAYDKALKSADIALENKMVKTRSKAISQSLVYSEILKQLAHPSSMEAFISGTNGAIVRCTAFYFYALNNKILWIETLLQHVSEDELHAVLRLQWAFSPSYDGFSSIEELEKKAEEAADVVTAVLSQTNVVVDKQTGLQGIHRVFNRLYI</sequence>
<keyword evidence="2" id="KW-1185">Reference proteome</keyword>
<dbReference type="AlphaFoldDB" id="A0A3P7JEI4"/>
<dbReference type="EMBL" id="UYYB01094491">
    <property type="protein sequence ID" value="VDM74467.1"/>
    <property type="molecule type" value="Genomic_DNA"/>
</dbReference>
<name>A0A3P7JEI4_STRVU</name>
<proteinExistence type="predicted"/>
<evidence type="ECO:0000313" key="1">
    <source>
        <dbReference type="EMBL" id="VDM74467.1"/>
    </source>
</evidence>
<dbReference type="OrthoDB" id="10062814at2759"/>
<reference evidence="1 2" key="1">
    <citation type="submission" date="2018-11" db="EMBL/GenBank/DDBJ databases">
        <authorList>
            <consortium name="Pathogen Informatics"/>
        </authorList>
    </citation>
    <scope>NUCLEOTIDE SEQUENCE [LARGE SCALE GENOMIC DNA]</scope>
</reference>
<dbReference type="Proteomes" id="UP000270094">
    <property type="component" value="Unassembled WGS sequence"/>
</dbReference>